<accession>A0A9K3LVS5</accession>
<protein>
    <submittedName>
        <fullName evidence="7">DUF202 domain containing protein</fullName>
    </submittedName>
</protein>
<feature type="transmembrane region" description="Helical" evidence="5">
    <location>
        <begin position="147"/>
        <end position="164"/>
    </location>
</feature>
<organism evidence="7 8">
    <name type="scientific">Nitzschia inconspicua</name>
    <dbReference type="NCBI Taxonomy" id="303405"/>
    <lineage>
        <taxon>Eukaryota</taxon>
        <taxon>Sar</taxon>
        <taxon>Stramenopiles</taxon>
        <taxon>Ochrophyta</taxon>
        <taxon>Bacillariophyta</taxon>
        <taxon>Bacillariophyceae</taxon>
        <taxon>Bacillariophycidae</taxon>
        <taxon>Bacillariales</taxon>
        <taxon>Bacillariaceae</taxon>
        <taxon>Nitzschia</taxon>
    </lineage>
</organism>
<evidence type="ECO:0000256" key="2">
    <source>
        <dbReference type="ARBA" id="ARBA00022692"/>
    </source>
</evidence>
<sequence>MDRIFSPKNKGDHIRRESGQFYFVPREPGVTSEVRDKGDEDAVIEVHTDHTHDETFEPKPVNRSLSLMSQGGGKNMSSRLSGSVRADSALPTGARAAVPSLRDGQPNPLSRTIFAIFGGNKMPPKTFDEAGAKKVDPKIFFSLERTFLAWMKAAVWVGAISIAVGTGTSKGTMGGALFSLFFQAIAILFILYALVTYAKRSLMVVRRSPGPYEDKWGPMVLGALFVCSLTAQYCFFVAASLSTKQG</sequence>
<dbReference type="PANTHER" id="PTHR46140">
    <property type="entry name" value="VACUOLAR TRANSPORTER CHAPERONE 1-RELATED"/>
    <property type="match status" value="1"/>
</dbReference>
<gene>
    <name evidence="7" type="ORF">IV203_031692</name>
</gene>
<feature type="transmembrane region" description="Helical" evidence="5">
    <location>
        <begin position="219"/>
        <end position="241"/>
    </location>
</feature>
<evidence type="ECO:0000259" key="6">
    <source>
        <dbReference type="Pfam" id="PF02656"/>
    </source>
</evidence>
<keyword evidence="8" id="KW-1185">Reference proteome</keyword>
<evidence type="ECO:0000313" key="7">
    <source>
        <dbReference type="EMBL" id="KAG7368949.1"/>
    </source>
</evidence>
<reference evidence="7" key="2">
    <citation type="submission" date="2021-04" db="EMBL/GenBank/DDBJ databases">
        <authorList>
            <person name="Podell S."/>
        </authorList>
    </citation>
    <scope>NUCLEOTIDE SEQUENCE</scope>
    <source>
        <strain evidence="7">Hildebrandi</strain>
    </source>
</reference>
<evidence type="ECO:0000313" key="8">
    <source>
        <dbReference type="Proteomes" id="UP000693970"/>
    </source>
</evidence>
<evidence type="ECO:0000256" key="3">
    <source>
        <dbReference type="ARBA" id="ARBA00022989"/>
    </source>
</evidence>
<name>A0A9K3LVS5_9STRA</name>
<dbReference type="InterPro" id="IPR051572">
    <property type="entry name" value="VTC_Complex_Subunit"/>
</dbReference>
<comment type="subcellular location">
    <subcellularLocation>
        <location evidence="1">Endomembrane system</location>
        <topology evidence="1">Multi-pass membrane protein</topology>
    </subcellularLocation>
</comment>
<dbReference type="AlphaFoldDB" id="A0A9K3LVS5"/>
<keyword evidence="3 5" id="KW-1133">Transmembrane helix</keyword>
<evidence type="ECO:0000256" key="1">
    <source>
        <dbReference type="ARBA" id="ARBA00004127"/>
    </source>
</evidence>
<comment type="caution">
    <text evidence="7">The sequence shown here is derived from an EMBL/GenBank/DDBJ whole genome shotgun (WGS) entry which is preliminary data.</text>
</comment>
<proteinExistence type="predicted"/>
<feature type="domain" description="DUF202" evidence="6">
    <location>
        <begin position="140"/>
        <end position="201"/>
    </location>
</feature>
<keyword evidence="2 5" id="KW-0812">Transmembrane</keyword>
<feature type="transmembrane region" description="Helical" evidence="5">
    <location>
        <begin position="176"/>
        <end position="198"/>
    </location>
</feature>
<reference evidence="7" key="1">
    <citation type="journal article" date="2021" name="Sci. Rep.">
        <title>Diploid genomic architecture of Nitzschia inconspicua, an elite biomass production diatom.</title>
        <authorList>
            <person name="Oliver A."/>
            <person name="Podell S."/>
            <person name="Pinowska A."/>
            <person name="Traller J.C."/>
            <person name="Smith S.R."/>
            <person name="McClure R."/>
            <person name="Beliaev A."/>
            <person name="Bohutskyi P."/>
            <person name="Hill E.A."/>
            <person name="Rabines A."/>
            <person name="Zheng H."/>
            <person name="Allen L.Z."/>
            <person name="Kuo A."/>
            <person name="Grigoriev I.V."/>
            <person name="Allen A.E."/>
            <person name="Hazlebeck D."/>
            <person name="Allen E.E."/>
        </authorList>
    </citation>
    <scope>NUCLEOTIDE SEQUENCE</scope>
    <source>
        <strain evidence="7">Hildebrandi</strain>
    </source>
</reference>
<dbReference type="EMBL" id="JAGRRH010000006">
    <property type="protein sequence ID" value="KAG7368949.1"/>
    <property type="molecule type" value="Genomic_DNA"/>
</dbReference>
<keyword evidence="4 5" id="KW-0472">Membrane</keyword>
<evidence type="ECO:0000256" key="5">
    <source>
        <dbReference type="SAM" id="Phobius"/>
    </source>
</evidence>
<dbReference type="Proteomes" id="UP000693970">
    <property type="component" value="Unassembled WGS sequence"/>
</dbReference>
<dbReference type="InterPro" id="IPR003807">
    <property type="entry name" value="DUF202"/>
</dbReference>
<dbReference type="PANTHER" id="PTHR46140:SF1">
    <property type="entry name" value="VACUOLAR TRANSPORTER CHAPERONE COMPLEX SUBUNIT 4-RELATED"/>
    <property type="match status" value="1"/>
</dbReference>
<dbReference type="GO" id="GO:0012505">
    <property type="term" value="C:endomembrane system"/>
    <property type="evidence" value="ECO:0007669"/>
    <property type="project" value="UniProtKB-SubCell"/>
</dbReference>
<evidence type="ECO:0000256" key="4">
    <source>
        <dbReference type="ARBA" id="ARBA00023136"/>
    </source>
</evidence>
<dbReference type="OrthoDB" id="41628at2759"/>
<dbReference type="Pfam" id="PF02656">
    <property type="entry name" value="DUF202"/>
    <property type="match status" value="1"/>
</dbReference>